<keyword evidence="1" id="KW-0175">Coiled coil</keyword>
<sequence>MTTAESEARKALNRLRRATEKAEAELRSLEGALRHAEQTDFPVESYEAAVTSLRAVVNFVDEEGERLREKILYAGGLEPGRVRKNQGT</sequence>
<dbReference type="EMBL" id="UINC01018670">
    <property type="protein sequence ID" value="SVA78628.1"/>
    <property type="molecule type" value="Genomic_DNA"/>
</dbReference>
<gene>
    <name evidence="2" type="ORF">METZ01_LOCUS131482</name>
</gene>
<evidence type="ECO:0000313" key="2">
    <source>
        <dbReference type="EMBL" id="SVA78628.1"/>
    </source>
</evidence>
<proteinExistence type="predicted"/>
<accession>A0A381YNM7</accession>
<name>A0A381YNM7_9ZZZZ</name>
<dbReference type="AlphaFoldDB" id="A0A381YNM7"/>
<evidence type="ECO:0000256" key="1">
    <source>
        <dbReference type="SAM" id="Coils"/>
    </source>
</evidence>
<protein>
    <submittedName>
        <fullName evidence="2">Uncharacterized protein</fullName>
    </submittedName>
</protein>
<feature type="coiled-coil region" evidence="1">
    <location>
        <begin position="1"/>
        <end position="39"/>
    </location>
</feature>
<organism evidence="2">
    <name type="scientific">marine metagenome</name>
    <dbReference type="NCBI Taxonomy" id="408172"/>
    <lineage>
        <taxon>unclassified sequences</taxon>
        <taxon>metagenomes</taxon>
        <taxon>ecological metagenomes</taxon>
    </lineage>
</organism>
<reference evidence="2" key="1">
    <citation type="submission" date="2018-05" db="EMBL/GenBank/DDBJ databases">
        <authorList>
            <person name="Lanie J.A."/>
            <person name="Ng W.-L."/>
            <person name="Kazmierczak K.M."/>
            <person name="Andrzejewski T.M."/>
            <person name="Davidsen T.M."/>
            <person name="Wayne K.J."/>
            <person name="Tettelin H."/>
            <person name="Glass J.I."/>
            <person name="Rusch D."/>
            <person name="Podicherti R."/>
            <person name="Tsui H.-C.T."/>
            <person name="Winkler M.E."/>
        </authorList>
    </citation>
    <scope>NUCLEOTIDE SEQUENCE</scope>
</reference>